<organism evidence="2 4">
    <name type="scientific">Phytophthora fragariae</name>
    <dbReference type="NCBI Taxonomy" id="53985"/>
    <lineage>
        <taxon>Eukaryota</taxon>
        <taxon>Sar</taxon>
        <taxon>Stramenopiles</taxon>
        <taxon>Oomycota</taxon>
        <taxon>Peronosporomycetes</taxon>
        <taxon>Peronosporales</taxon>
        <taxon>Peronosporaceae</taxon>
        <taxon>Phytophthora</taxon>
    </lineage>
</organism>
<proteinExistence type="predicted"/>
<dbReference type="AlphaFoldDB" id="A0A6A3REQ8"/>
<sequence>MSSRPSPVVLATCAYWSSLLRGLSRLANFCRIFWRVDPPPTDPSQPVSSCCRRILPCPARLDLLGPRCRPLSLS</sequence>
<accession>A0A6A3REQ8</accession>
<evidence type="ECO:0000313" key="1">
    <source>
        <dbReference type="EMBL" id="KAE8920366.1"/>
    </source>
</evidence>
<dbReference type="EMBL" id="QXFZ01001350">
    <property type="protein sequence ID" value="KAE9092111.1"/>
    <property type="molecule type" value="Genomic_DNA"/>
</dbReference>
<name>A0A6A3REQ8_9STRA</name>
<reference evidence="3 4" key="1">
    <citation type="submission" date="2018-08" db="EMBL/GenBank/DDBJ databases">
        <title>Genomic investigation of the strawberry pathogen Phytophthora fragariae indicates pathogenicity is determined by transcriptional variation in three key races.</title>
        <authorList>
            <person name="Adams T.M."/>
            <person name="Armitage A.D."/>
            <person name="Sobczyk M.K."/>
            <person name="Bates H.J."/>
            <person name="Dunwell J.M."/>
            <person name="Nellist C.F."/>
            <person name="Harrison R.J."/>
        </authorList>
    </citation>
    <scope>NUCLEOTIDE SEQUENCE [LARGE SCALE GENOMIC DNA]</scope>
    <source>
        <strain evidence="2 4">NOV-71</strain>
        <strain evidence="1 3">NOV-9</strain>
    </source>
</reference>
<evidence type="ECO:0000313" key="2">
    <source>
        <dbReference type="EMBL" id="KAE9092111.1"/>
    </source>
</evidence>
<dbReference type="Proteomes" id="UP000429523">
    <property type="component" value="Unassembled WGS sequence"/>
</dbReference>
<gene>
    <name evidence="2" type="ORF">PF007_g18642</name>
    <name evidence="1" type="ORF">PF009_g29337</name>
</gene>
<evidence type="ECO:0000313" key="3">
    <source>
        <dbReference type="Proteomes" id="UP000429523"/>
    </source>
</evidence>
<dbReference type="Proteomes" id="UP000441208">
    <property type="component" value="Unassembled WGS sequence"/>
</dbReference>
<comment type="caution">
    <text evidence="2">The sequence shown here is derived from an EMBL/GenBank/DDBJ whole genome shotgun (WGS) entry which is preliminary data.</text>
</comment>
<protein>
    <submittedName>
        <fullName evidence="2">Uncharacterized protein</fullName>
    </submittedName>
</protein>
<dbReference type="EMBL" id="QXGF01004056">
    <property type="protein sequence ID" value="KAE8920366.1"/>
    <property type="molecule type" value="Genomic_DNA"/>
</dbReference>
<evidence type="ECO:0000313" key="4">
    <source>
        <dbReference type="Proteomes" id="UP000441208"/>
    </source>
</evidence>